<gene>
    <name evidence="1" type="primary">BnaA09g15040D</name>
    <name evidence="1" type="ORF">GSBRNA2T00068782001</name>
</gene>
<keyword evidence="2" id="KW-1185">Reference proteome</keyword>
<evidence type="ECO:0000313" key="2">
    <source>
        <dbReference type="Proteomes" id="UP000028999"/>
    </source>
</evidence>
<dbReference type="EMBL" id="LK032460">
    <property type="protein sequence ID" value="CDY39922.1"/>
    <property type="molecule type" value="Genomic_DNA"/>
</dbReference>
<protein>
    <submittedName>
        <fullName evidence="1">BnaA09g15040D protein</fullName>
    </submittedName>
</protein>
<organism evidence="1 2">
    <name type="scientific">Brassica napus</name>
    <name type="common">Rape</name>
    <dbReference type="NCBI Taxonomy" id="3708"/>
    <lineage>
        <taxon>Eukaryota</taxon>
        <taxon>Viridiplantae</taxon>
        <taxon>Streptophyta</taxon>
        <taxon>Embryophyta</taxon>
        <taxon>Tracheophyta</taxon>
        <taxon>Spermatophyta</taxon>
        <taxon>Magnoliopsida</taxon>
        <taxon>eudicotyledons</taxon>
        <taxon>Gunneridae</taxon>
        <taxon>Pentapetalae</taxon>
        <taxon>rosids</taxon>
        <taxon>malvids</taxon>
        <taxon>Brassicales</taxon>
        <taxon>Brassicaceae</taxon>
        <taxon>Brassiceae</taxon>
        <taxon>Brassica</taxon>
    </lineage>
</organism>
<dbReference type="Proteomes" id="UP000028999">
    <property type="component" value="Unassembled WGS sequence"/>
</dbReference>
<proteinExistence type="predicted"/>
<sequence>MLLAYGNSRRLVKRNKPEPGSRVIGYHSWKQAVTNGEFPSSPSISLFLFLLPLLCLSLRLIPPISLSLFSAAAQIFPVLTLLDPDSPPFYVGKTHKQVQESKITKVVFG</sequence>
<dbReference type="PaxDb" id="3708-A0A078HQ10"/>
<dbReference type="AlphaFoldDB" id="A0A078HQ10"/>
<evidence type="ECO:0000313" key="1">
    <source>
        <dbReference type="EMBL" id="CDY39922.1"/>
    </source>
</evidence>
<name>A0A078HQ10_BRANA</name>
<reference evidence="1 2" key="1">
    <citation type="journal article" date="2014" name="Science">
        <title>Plant genetics. Early allopolyploid evolution in the post-Neolithic Brassica napus oilseed genome.</title>
        <authorList>
            <person name="Chalhoub B."/>
            <person name="Denoeud F."/>
            <person name="Liu S."/>
            <person name="Parkin I.A."/>
            <person name="Tang H."/>
            <person name="Wang X."/>
            <person name="Chiquet J."/>
            <person name="Belcram H."/>
            <person name="Tong C."/>
            <person name="Samans B."/>
            <person name="Correa M."/>
            <person name="Da Silva C."/>
            <person name="Just J."/>
            <person name="Falentin C."/>
            <person name="Koh C.S."/>
            <person name="Le Clainche I."/>
            <person name="Bernard M."/>
            <person name="Bento P."/>
            <person name="Noel B."/>
            <person name="Labadie K."/>
            <person name="Alberti A."/>
            <person name="Charles M."/>
            <person name="Arnaud D."/>
            <person name="Guo H."/>
            <person name="Daviaud C."/>
            <person name="Alamery S."/>
            <person name="Jabbari K."/>
            <person name="Zhao M."/>
            <person name="Edger P.P."/>
            <person name="Chelaifa H."/>
            <person name="Tack D."/>
            <person name="Lassalle G."/>
            <person name="Mestiri I."/>
            <person name="Schnel N."/>
            <person name="Le Paslier M.C."/>
            <person name="Fan G."/>
            <person name="Renault V."/>
            <person name="Bayer P.E."/>
            <person name="Golicz A.A."/>
            <person name="Manoli S."/>
            <person name="Lee T.H."/>
            <person name="Thi V.H."/>
            <person name="Chalabi S."/>
            <person name="Hu Q."/>
            <person name="Fan C."/>
            <person name="Tollenaere R."/>
            <person name="Lu Y."/>
            <person name="Battail C."/>
            <person name="Shen J."/>
            <person name="Sidebottom C.H."/>
            <person name="Wang X."/>
            <person name="Canaguier A."/>
            <person name="Chauveau A."/>
            <person name="Berard A."/>
            <person name="Deniot G."/>
            <person name="Guan M."/>
            <person name="Liu Z."/>
            <person name="Sun F."/>
            <person name="Lim Y.P."/>
            <person name="Lyons E."/>
            <person name="Town C.D."/>
            <person name="Bancroft I."/>
            <person name="Wang X."/>
            <person name="Meng J."/>
            <person name="Ma J."/>
            <person name="Pires J.C."/>
            <person name="King G.J."/>
            <person name="Brunel D."/>
            <person name="Delourme R."/>
            <person name="Renard M."/>
            <person name="Aury J.M."/>
            <person name="Adams K.L."/>
            <person name="Batley J."/>
            <person name="Snowdon R.J."/>
            <person name="Tost J."/>
            <person name="Edwards D."/>
            <person name="Zhou Y."/>
            <person name="Hua W."/>
            <person name="Sharpe A.G."/>
            <person name="Paterson A.H."/>
            <person name="Guan C."/>
            <person name="Wincker P."/>
        </authorList>
    </citation>
    <scope>NUCLEOTIDE SEQUENCE [LARGE SCALE GENOMIC DNA]</scope>
    <source>
        <strain evidence="2">cv. Darmor-bzh</strain>
    </source>
</reference>
<dbReference type="Gramene" id="CDY39922">
    <property type="protein sequence ID" value="CDY39922"/>
    <property type="gene ID" value="GSBRNA2T00068782001"/>
</dbReference>
<accession>A0A078HQ10</accession>